<feature type="non-terminal residue" evidence="2">
    <location>
        <position position="57"/>
    </location>
</feature>
<reference evidence="2" key="1">
    <citation type="submission" date="2020-02" db="EMBL/GenBank/DDBJ databases">
        <authorList>
            <person name="Meier V. D."/>
        </authorList>
    </citation>
    <scope>NUCLEOTIDE SEQUENCE</scope>
    <source>
        <strain evidence="2">AVDCRST_MAG54</strain>
    </source>
</reference>
<dbReference type="AlphaFoldDB" id="A0A6J4JX36"/>
<dbReference type="EMBL" id="CADCTH010000544">
    <property type="protein sequence ID" value="CAA9289763.1"/>
    <property type="molecule type" value="Genomic_DNA"/>
</dbReference>
<gene>
    <name evidence="2" type="ORF">AVDCRST_MAG54-4335</name>
</gene>
<name>A0A6J4JX36_9PSEU</name>
<proteinExistence type="predicted"/>
<feature type="compositionally biased region" description="Gly residues" evidence="1">
    <location>
        <begin position="41"/>
        <end position="50"/>
    </location>
</feature>
<feature type="compositionally biased region" description="Basic residues" evidence="1">
    <location>
        <begin position="1"/>
        <end position="15"/>
    </location>
</feature>
<evidence type="ECO:0000313" key="2">
    <source>
        <dbReference type="EMBL" id="CAA9289763.1"/>
    </source>
</evidence>
<sequence>LPRRGAGARRAHRRADRAVAPGPGAAPGGAARRRAVAPRRGGLGAAGAAGGVRSAHV</sequence>
<feature type="region of interest" description="Disordered" evidence="1">
    <location>
        <begin position="1"/>
        <end position="57"/>
    </location>
</feature>
<organism evidence="2">
    <name type="scientific">uncultured Actinomycetospora sp</name>
    <dbReference type="NCBI Taxonomy" id="1135996"/>
    <lineage>
        <taxon>Bacteria</taxon>
        <taxon>Bacillati</taxon>
        <taxon>Actinomycetota</taxon>
        <taxon>Actinomycetes</taxon>
        <taxon>Pseudonocardiales</taxon>
        <taxon>Pseudonocardiaceae</taxon>
        <taxon>Actinomycetospora</taxon>
        <taxon>environmental samples</taxon>
    </lineage>
</organism>
<evidence type="ECO:0000256" key="1">
    <source>
        <dbReference type="SAM" id="MobiDB-lite"/>
    </source>
</evidence>
<protein>
    <submittedName>
        <fullName evidence="2">Uncharacterized protein</fullName>
    </submittedName>
</protein>
<feature type="non-terminal residue" evidence="2">
    <location>
        <position position="1"/>
    </location>
</feature>
<accession>A0A6J4JX36</accession>